<dbReference type="Proteomes" id="UP000887580">
    <property type="component" value="Unplaced"/>
</dbReference>
<evidence type="ECO:0000313" key="1">
    <source>
        <dbReference type="Proteomes" id="UP000887580"/>
    </source>
</evidence>
<proteinExistence type="predicted"/>
<accession>A0AC35F073</accession>
<protein>
    <submittedName>
        <fullName evidence="2">Uncharacterized protein</fullName>
    </submittedName>
</protein>
<dbReference type="WBParaSite" id="PS1159_v2.g11761.t1">
    <property type="protein sequence ID" value="PS1159_v2.g11761.t1"/>
    <property type="gene ID" value="PS1159_v2.g11761"/>
</dbReference>
<reference evidence="2" key="1">
    <citation type="submission" date="2022-11" db="UniProtKB">
        <authorList>
            <consortium name="WormBaseParasite"/>
        </authorList>
    </citation>
    <scope>IDENTIFICATION</scope>
</reference>
<sequence length="70" mass="8027">MQSMEDDKAGEKLIKDFVKHAYIISFFVTLIISAEHAAIAKFVFKNHLKEFNYLQSKCLNDSSMIDLVNS</sequence>
<name>A0AC35F073_9BILA</name>
<organism evidence="1 2">
    <name type="scientific">Panagrolaimus sp. PS1159</name>
    <dbReference type="NCBI Taxonomy" id="55785"/>
    <lineage>
        <taxon>Eukaryota</taxon>
        <taxon>Metazoa</taxon>
        <taxon>Ecdysozoa</taxon>
        <taxon>Nematoda</taxon>
        <taxon>Chromadorea</taxon>
        <taxon>Rhabditida</taxon>
        <taxon>Tylenchina</taxon>
        <taxon>Panagrolaimomorpha</taxon>
        <taxon>Panagrolaimoidea</taxon>
        <taxon>Panagrolaimidae</taxon>
        <taxon>Panagrolaimus</taxon>
    </lineage>
</organism>
<evidence type="ECO:0000313" key="2">
    <source>
        <dbReference type="WBParaSite" id="PS1159_v2.g11761.t1"/>
    </source>
</evidence>